<accession>A0ABD1JI44</accession>
<organism evidence="9 10">
    <name type="scientific">Coilia grayii</name>
    <name type="common">Gray's grenadier anchovy</name>
    <dbReference type="NCBI Taxonomy" id="363190"/>
    <lineage>
        <taxon>Eukaryota</taxon>
        <taxon>Metazoa</taxon>
        <taxon>Chordata</taxon>
        <taxon>Craniata</taxon>
        <taxon>Vertebrata</taxon>
        <taxon>Euteleostomi</taxon>
        <taxon>Actinopterygii</taxon>
        <taxon>Neopterygii</taxon>
        <taxon>Teleostei</taxon>
        <taxon>Clupei</taxon>
        <taxon>Clupeiformes</taxon>
        <taxon>Clupeoidei</taxon>
        <taxon>Engraulidae</taxon>
        <taxon>Coilinae</taxon>
        <taxon>Coilia</taxon>
    </lineage>
</organism>
<protein>
    <recommendedName>
        <fullName evidence="1">non-specific serine/threonine protein kinase</fullName>
        <ecNumber evidence="1">2.7.11.1</ecNumber>
    </recommendedName>
</protein>
<dbReference type="InterPro" id="IPR045133">
    <property type="entry name" value="IRE1/2-like"/>
</dbReference>
<evidence type="ECO:0000259" key="8">
    <source>
        <dbReference type="PROSITE" id="PS50011"/>
    </source>
</evidence>
<evidence type="ECO:0000313" key="9">
    <source>
        <dbReference type="EMBL" id="KAL2086439.1"/>
    </source>
</evidence>
<evidence type="ECO:0000256" key="1">
    <source>
        <dbReference type="ARBA" id="ARBA00012513"/>
    </source>
</evidence>
<keyword evidence="6" id="KW-0067">ATP-binding</keyword>
<dbReference type="SMART" id="SM00220">
    <property type="entry name" value="S_TKc"/>
    <property type="match status" value="1"/>
</dbReference>
<proteinExistence type="predicted"/>
<dbReference type="AlphaFoldDB" id="A0ABD1JI44"/>
<sequence>MEFYTQVRSRIAGLWWIPQTGEKQTRLSTAHCGPTCPSPSLLYIGRTEYMITMYDTKTQELRWNATYNDYSAPPYDDQTYSTELSHFTSSGDGLVVTVERGSGEVLWMQRFASPVGALYVWSHDNLHRVPHLTVATETLRYLTFSAHNTHTRTLRWTYHLNPDQTSTSTQLLPTLFVGKLDSHLYASTSLVHQGVAIVPRGLTLARIEGPITEEVTLSGRGQCGITPLTDVKYPPGSSQSLHSTWLLIGHHEVPPLAHTTMMRDFPESLQHSGDIIPPRPAPYQPTPLPSTTGGGASGSGSAPVPPDTLTSDPTTLLVLTLLLGAWLAILFSHTQRVQKLLSTHQSATSRQIANQHAAYSDTPTASSTSNQSECSGHTPSSKQHPQESTAPAPSQTAGQSSEEVTVGKISFNPSEVLGHGTEGTFVFKGSFDGRKVAVKRILPECVEFAEREVQLLRESDEHPNVIRYFCTERDRQFTYIAIELCAATLQQYVEDPSCPYSCLNPITLLEQTMSGLSHLHSLNIVHRDLKPCNILLSCGGVLGRVRAVISDFGLCKKLPPDRLSFSLSSGLTGTQGWIAPELLAHTHTSRPTCAVDIFSAGCVFYYVVSRGSHPFGDALRRQGNILSSEYTLDHFMDDLHEDVIARDLIEKMINPSARAPPLCERHPQTPFLLEPTHTATVLSGRE</sequence>
<keyword evidence="3" id="KW-0808">Transferase</keyword>
<evidence type="ECO:0000256" key="5">
    <source>
        <dbReference type="ARBA" id="ARBA00022777"/>
    </source>
</evidence>
<dbReference type="SMART" id="SM00564">
    <property type="entry name" value="PQQ"/>
    <property type="match status" value="3"/>
</dbReference>
<evidence type="ECO:0000256" key="2">
    <source>
        <dbReference type="ARBA" id="ARBA00022527"/>
    </source>
</evidence>
<dbReference type="Gene3D" id="2.130.10.10">
    <property type="entry name" value="YVTN repeat-like/Quinoprotein amine dehydrogenase"/>
    <property type="match status" value="1"/>
</dbReference>
<dbReference type="Pfam" id="PF00069">
    <property type="entry name" value="Pkinase"/>
    <property type="match status" value="1"/>
</dbReference>
<dbReference type="FunFam" id="3.30.200.20:FF:000077">
    <property type="entry name" value="Putative Serine/threonine-protein kinase/endoribonuclease IRE1"/>
    <property type="match status" value="1"/>
</dbReference>
<dbReference type="GO" id="GO:0034976">
    <property type="term" value="P:response to endoplasmic reticulum stress"/>
    <property type="evidence" value="ECO:0007669"/>
    <property type="project" value="UniProtKB-ARBA"/>
</dbReference>
<evidence type="ECO:0000256" key="3">
    <source>
        <dbReference type="ARBA" id="ARBA00022679"/>
    </source>
</evidence>
<dbReference type="SUPFAM" id="SSF56112">
    <property type="entry name" value="Protein kinase-like (PK-like)"/>
    <property type="match status" value="1"/>
</dbReference>
<feature type="domain" description="Protein kinase" evidence="8">
    <location>
        <begin position="411"/>
        <end position="672"/>
    </location>
</feature>
<comment type="caution">
    <text evidence="9">The sequence shown here is derived from an EMBL/GenBank/DDBJ whole genome shotgun (WGS) entry which is preliminary data.</text>
</comment>
<reference evidence="9 10" key="1">
    <citation type="submission" date="2024-09" db="EMBL/GenBank/DDBJ databases">
        <title>A chromosome-level genome assembly of Gray's grenadier anchovy, Coilia grayii.</title>
        <authorList>
            <person name="Fu Z."/>
        </authorList>
    </citation>
    <scope>NUCLEOTIDE SEQUENCE [LARGE SCALE GENOMIC DNA]</scope>
    <source>
        <strain evidence="9">G4</strain>
        <tissue evidence="9">Muscle</tissue>
    </source>
</reference>
<dbReference type="InterPro" id="IPR000719">
    <property type="entry name" value="Prot_kinase_dom"/>
</dbReference>
<evidence type="ECO:0000256" key="6">
    <source>
        <dbReference type="ARBA" id="ARBA00022840"/>
    </source>
</evidence>
<dbReference type="GO" id="GO:0005524">
    <property type="term" value="F:ATP binding"/>
    <property type="evidence" value="ECO:0007669"/>
    <property type="project" value="UniProtKB-KW"/>
</dbReference>
<dbReference type="SUPFAM" id="SSF50998">
    <property type="entry name" value="Quinoprotein alcohol dehydrogenase-like"/>
    <property type="match status" value="1"/>
</dbReference>
<dbReference type="PANTHER" id="PTHR13954">
    <property type="entry name" value="IRE1-RELATED"/>
    <property type="match status" value="1"/>
</dbReference>
<feature type="compositionally biased region" description="Polar residues" evidence="7">
    <location>
        <begin position="361"/>
        <end position="403"/>
    </location>
</feature>
<dbReference type="InterPro" id="IPR015943">
    <property type="entry name" value="WD40/YVTN_repeat-like_dom_sf"/>
</dbReference>
<keyword evidence="5" id="KW-0418">Kinase</keyword>
<dbReference type="PANTHER" id="PTHR13954:SF15">
    <property type="entry name" value="SERINE_THREONINE-PROTEIN KINASE_ENDORIBONUCLEASE IRE2"/>
    <property type="match status" value="1"/>
</dbReference>
<dbReference type="CDD" id="cd13982">
    <property type="entry name" value="STKc_IRE1"/>
    <property type="match status" value="1"/>
</dbReference>
<dbReference type="InterPro" id="IPR011047">
    <property type="entry name" value="Quinoprotein_ADH-like_sf"/>
</dbReference>
<keyword evidence="2" id="KW-0723">Serine/threonine-protein kinase</keyword>
<dbReference type="InterPro" id="IPR008271">
    <property type="entry name" value="Ser/Thr_kinase_AS"/>
</dbReference>
<feature type="compositionally biased region" description="Pro residues" evidence="7">
    <location>
        <begin position="277"/>
        <end position="288"/>
    </location>
</feature>
<evidence type="ECO:0000256" key="7">
    <source>
        <dbReference type="SAM" id="MobiDB-lite"/>
    </source>
</evidence>
<dbReference type="InterPro" id="IPR018391">
    <property type="entry name" value="PQQ_b-propeller_rpt"/>
</dbReference>
<name>A0ABD1JI44_9TELE</name>
<gene>
    <name evidence="9" type="ORF">ACEWY4_017498</name>
</gene>
<dbReference type="Gene3D" id="3.30.200.20">
    <property type="entry name" value="Phosphorylase Kinase, domain 1"/>
    <property type="match status" value="1"/>
</dbReference>
<dbReference type="Proteomes" id="UP001591681">
    <property type="component" value="Unassembled WGS sequence"/>
</dbReference>
<keyword evidence="10" id="KW-1185">Reference proteome</keyword>
<dbReference type="PROSITE" id="PS00108">
    <property type="entry name" value="PROTEIN_KINASE_ST"/>
    <property type="match status" value="1"/>
</dbReference>
<evidence type="ECO:0000313" key="10">
    <source>
        <dbReference type="Proteomes" id="UP001591681"/>
    </source>
</evidence>
<dbReference type="Gene3D" id="1.10.510.10">
    <property type="entry name" value="Transferase(Phosphotransferase) domain 1"/>
    <property type="match status" value="1"/>
</dbReference>
<dbReference type="GO" id="GO:0004674">
    <property type="term" value="F:protein serine/threonine kinase activity"/>
    <property type="evidence" value="ECO:0007669"/>
    <property type="project" value="UniProtKB-KW"/>
</dbReference>
<dbReference type="PROSITE" id="PS50011">
    <property type="entry name" value="PROTEIN_KINASE_DOM"/>
    <property type="match status" value="1"/>
</dbReference>
<feature type="compositionally biased region" description="Low complexity" evidence="7">
    <location>
        <begin position="299"/>
        <end position="308"/>
    </location>
</feature>
<feature type="region of interest" description="Disordered" evidence="7">
    <location>
        <begin position="352"/>
        <end position="404"/>
    </location>
</feature>
<feature type="region of interest" description="Disordered" evidence="7">
    <location>
        <begin position="268"/>
        <end position="308"/>
    </location>
</feature>
<evidence type="ECO:0000256" key="4">
    <source>
        <dbReference type="ARBA" id="ARBA00022741"/>
    </source>
</evidence>
<dbReference type="InterPro" id="IPR011009">
    <property type="entry name" value="Kinase-like_dom_sf"/>
</dbReference>
<dbReference type="EMBL" id="JBHFQA010000015">
    <property type="protein sequence ID" value="KAL2086439.1"/>
    <property type="molecule type" value="Genomic_DNA"/>
</dbReference>
<dbReference type="EC" id="2.7.11.1" evidence="1"/>
<keyword evidence="4" id="KW-0547">Nucleotide-binding</keyword>